<gene>
    <name evidence="1" type="ORF">HK099_003890</name>
</gene>
<protein>
    <submittedName>
        <fullName evidence="1">Uncharacterized protein</fullName>
    </submittedName>
</protein>
<dbReference type="Proteomes" id="UP001211065">
    <property type="component" value="Unassembled WGS sequence"/>
</dbReference>
<keyword evidence="2" id="KW-1185">Reference proteome</keyword>
<sequence length="232" mass="26878">MEWNISYSAYTQTDTENRIGKKFTDICNNARPITDLLNLNITMDKSYNIKEDVYKGLCMCIDIEDYPMGNIEPFKESNITDFAFITLAHIIKYYKDIENISSIKLRRENVITSKDGETGGKEEFIIIDCIEMKDRYILIIEAKTTSLINCLKQCILALKDCYDNNNDGKQVFGLLTTGIAWQIVIYTDEEINISEEIPSAFPLMSHDKDRWIKNYSMIVDCIYNILYISTKN</sequence>
<accession>A0AAD5U176</accession>
<comment type="caution">
    <text evidence="1">The sequence shown here is derived from an EMBL/GenBank/DDBJ whole genome shotgun (WGS) entry which is preliminary data.</text>
</comment>
<dbReference type="EMBL" id="JADGJW010000262">
    <property type="protein sequence ID" value="KAJ3220931.1"/>
    <property type="molecule type" value="Genomic_DNA"/>
</dbReference>
<organism evidence="1 2">
    <name type="scientific">Clydaea vesicula</name>
    <dbReference type="NCBI Taxonomy" id="447962"/>
    <lineage>
        <taxon>Eukaryota</taxon>
        <taxon>Fungi</taxon>
        <taxon>Fungi incertae sedis</taxon>
        <taxon>Chytridiomycota</taxon>
        <taxon>Chytridiomycota incertae sedis</taxon>
        <taxon>Chytridiomycetes</taxon>
        <taxon>Lobulomycetales</taxon>
        <taxon>Lobulomycetaceae</taxon>
        <taxon>Clydaea</taxon>
    </lineage>
</organism>
<evidence type="ECO:0000313" key="2">
    <source>
        <dbReference type="Proteomes" id="UP001211065"/>
    </source>
</evidence>
<name>A0AAD5U176_9FUNG</name>
<dbReference type="AlphaFoldDB" id="A0AAD5U176"/>
<proteinExistence type="predicted"/>
<reference evidence="1" key="1">
    <citation type="submission" date="2020-05" db="EMBL/GenBank/DDBJ databases">
        <title>Phylogenomic resolution of chytrid fungi.</title>
        <authorList>
            <person name="Stajich J.E."/>
            <person name="Amses K."/>
            <person name="Simmons R."/>
            <person name="Seto K."/>
            <person name="Myers J."/>
            <person name="Bonds A."/>
            <person name="Quandt C.A."/>
            <person name="Barry K."/>
            <person name="Liu P."/>
            <person name="Grigoriev I."/>
            <person name="Longcore J.E."/>
            <person name="James T.Y."/>
        </authorList>
    </citation>
    <scope>NUCLEOTIDE SEQUENCE</scope>
    <source>
        <strain evidence="1">JEL0476</strain>
    </source>
</reference>
<evidence type="ECO:0000313" key="1">
    <source>
        <dbReference type="EMBL" id="KAJ3220931.1"/>
    </source>
</evidence>